<evidence type="ECO:0000313" key="5">
    <source>
        <dbReference type="Proteomes" id="UP000799444"/>
    </source>
</evidence>
<feature type="repeat" description="ANK" evidence="3">
    <location>
        <begin position="254"/>
        <end position="275"/>
    </location>
</feature>
<dbReference type="SUPFAM" id="SSF48403">
    <property type="entry name" value="Ankyrin repeat"/>
    <property type="match status" value="1"/>
</dbReference>
<dbReference type="PROSITE" id="PS50088">
    <property type="entry name" value="ANK_REPEAT"/>
    <property type="match status" value="2"/>
</dbReference>
<accession>A0A9P4QYK1</accession>
<dbReference type="EMBL" id="ML996159">
    <property type="protein sequence ID" value="KAF2733552.1"/>
    <property type="molecule type" value="Genomic_DNA"/>
</dbReference>
<evidence type="ECO:0000256" key="3">
    <source>
        <dbReference type="PROSITE-ProRule" id="PRU00023"/>
    </source>
</evidence>
<comment type="caution">
    <text evidence="4">The sequence shown here is derived from an EMBL/GenBank/DDBJ whole genome shotgun (WGS) entry which is preliminary data.</text>
</comment>
<dbReference type="SMART" id="SM00248">
    <property type="entry name" value="ANK"/>
    <property type="match status" value="4"/>
</dbReference>
<name>A0A9P4QYK1_9PLEO</name>
<dbReference type="GO" id="GO:0005634">
    <property type="term" value="C:nucleus"/>
    <property type="evidence" value="ECO:0007669"/>
    <property type="project" value="TreeGrafter"/>
</dbReference>
<sequence>MTATTISEIRRHESWTETLTQFENYIRHISRGLVEFQTRDVYEQYELGVEVSEREAHLIHQSVADYLREAFLKNVKYDRHISQSCVGAGHFQISRSCLRYLALKEILEATKLPRSTLSARFHLTPYATRYMFEHIKEVEQQGILQPDLLTLLQWDTQSESLGKVASIWTVLEPNNVHTPTGWPFVGMTTLHVLVALGSKSALDTNLRGNSVDVAKKDSDENTALHLAIREHQQDIALTLLEETQWKDLNVSDNDGRTPLSLAAEAGQESVAELLLGTDTVDVEAKDAYGWTSLSWAARNGHGGVVKLLLGTGKVDIDGKDEDGRTPLSMAAQTGHEGVVKLLQAHLYHLKGLQQ</sequence>
<reference evidence="4" key="1">
    <citation type="journal article" date="2020" name="Stud. Mycol.">
        <title>101 Dothideomycetes genomes: a test case for predicting lifestyles and emergence of pathogens.</title>
        <authorList>
            <person name="Haridas S."/>
            <person name="Albert R."/>
            <person name="Binder M."/>
            <person name="Bloem J."/>
            <person name="Labutti K."/>
            <person name="Salamov A."/>
            <person name="Andreopoulos B."/>
            <person name="Baker S."/>
            <person name="Barry K."/>
            <person name="Bills G."/>
            <person name="Bluhm B."/>
            <person name="Cannon C."/>
            <person name="Castanera R."/>
            <person name="Culley D."/>
            <person name="Daum C."/>
            <person name="Ezra D."/>
            <person name="Gonzalez J."/>
            <person name="Henrissat B."/>
            <person name="Kuo A."/>
            <person name="Liang C."/>
            <person name="Lipzen A."/>
            <person name="Lutzoni F."/>
            <person name="Magnuson J."/>
            <person name="Mondo S."/>
            <person name="Nolan M."/>
            <person name="Ohm R."/>
            <person name="Pangilinan J."/>
            <person name="Park H.-J."/>
            <person name="Ramirez L."/>
            <person name="Alfaro M."/>
            <person name="Sun H."/>
            <person name="Tritt A."/>
            <person name="Yoshinaga Y."/>
            <person name="Zwiers L.-H."/>
            <person name="Turgeon B."/>
            <person name="Goodwin S."/>
            <person name="Spatafora J."/>
            <person name="Crous P."/>
            <person name="Grigoriev I."/>
        </authorList>
    </citation>
    <scope>NUCLEOTIDE SEQUENCE</scope>
    <source>
        <strain evidence="4">CBS 125425</strain>
    </source>
</reference>
<dbReference type="InterPro" id="IPR002110">
    <property type="entry name" value="Ankyrin_rpt"/>
</dbReference>
<protein>
    <submittedName>
        <fullName evidence="4">Ankyrin</fullName>
    </submittedName>
</protein>
<evidence type="ECO:0000256" key="1">
    <source>
        <dbReference type="ARBA" id="ARBA00022737"/>
    </source>
</evidence>
<organism evidence="4 5">
    <name type="scientific">Polyplosphaeria fusca</name>
    <dbReference type="NCBI Taxonomy" id="682080"/>
    <lineage>
        <taxon>Eukaryota</taxon>
        <taxon>Fungi</taxon>
        <taxon>Dikarya</taxon>
        <taxon>Ascomycota</taxon>
        <taxon>Pezizomycotina</taxon>
        <taxon>Dothideomycetes</taxon>
        <taxon>Pleosporomycetidae</taxon>
        <taxon>Pleosporales</taxon>
        <taxon>Tetraplosphaeriaceae</taxon>
        <taxon>Polyplosphaeria</taxon>
    </lineage>
</organism>
<dbReference type="OrthoDB" id="1577640at2759"/>
<feature type="repeat" description="ANK" evidence="3">
    <location>
        <begin position="322"/>
        <end position="342"/>
    </location>
</feature>
<evidence type="ECO:0000313" key="4">
    <source>
        <dbReference type="EMBL" id="KAF2733552.1"/>
    </source>
</evidence>
<dbReference type="Proteomes" id="UP000799444">
    <property type="component" value="Unassembled WGS sequence"/>
</dbReference>
<dbReference type="PANTHER" id="PTHR24124">
    <property type="entry name" value="ANKYRIN REPEAT FAMILY A"/>
    <property type="match status" value="1"/>
</dbReference>
<keyword evidence="2 3" id="KW-0040">ANK repeat</keyword>
<dbReference type="PROSITE" id="PS50297">
    <property type="entry name" value="ANK_REP_REGION"/>
    <property type="match status" value="2"/>
</dbReference>
<evidence type="ECO:0000256" key="2">
    <source>
        <dbReference type="ARBA" id="ARBA00023043"/>
    </source>
</evidence>
<keyword evidence="1" id="KW-0677">Repeat</keyword>
<keyword evidence="5" id="KW-1185">Reference proteome</keyword>
<gene>
    <name evidence="4" type="ORF">EJ04DRAFT_605273</name>
</gene>
<dbReference type="InterPro" id="IPR036770">
    <property type="entry name" value="Ankyrin_rpt-contain_sf"/>
</dbReference>
<dbReference type="GO" id="GO:0010468">
    <property type="term" value="P:regulation of gene expression"/>
    <property type="evidence" value="ECO:0007669"/>
    <property type="project" value="TreeGrafter"/>
</dbReference>
<dbReference type="PANTHER" id="PTHR24124:SF14">
    <property type="entry name" value="CHROMOSOME UNDETERMINED SCAFFOLD_25, WHOLE GENOME SHOTGUN SEQUENCE"/>
    <property type="match status" value="1"/>
</dbReference>
<dbReference type="AlphaFoldDB" id="A0A9P4QYK1"/>
<proteinExistence type="predicted"/>
<dbReference type="Pfam" id="PF12796">
    <property type="entry name" value="Ank_2"/>
    <property type="match status" value="1"/>
</dbReference>
<dbReference type="Pfam" id="PF13637">
    <property type="entry name" value="Ank_4"/>
    <property type="match status" value="1"/>
</dbReference>
<dbReference type="Gene3D" id="1.25.40.20">
    <property type="entry name" value="Ankyrin repeat-containing domain"/>
    <property type="match status" value="1"/>
</dbReference>